<sequence length="466" mass="50333">MSVEERPPQPKSILRGHKASVHAAAFVRGNERLLTGDADGFVIAWDLTIMRPRAVWQAHTNAILGLSGWGHERVVTHGRDNKLIVWKLTVQDEDILSTTLPLDPTLETRPQPWILNLLEINTMNFCSFSSCPVSSSLSLGASAEMLVAVPNTLASEAIDIFHIPSQERRHTVKLGGKNGMVMALSLFHLDRSLTLIAGYENGLAIVVQLNAQRGWEVKYQATCHSQPVLSLDVSPSREFFLTSSADAIVAKHPLPLSRSQTGTELATRSEQKAAIAGGQEATGGKTAGKSLLSAVLAAEDPAVPTSTTPQTTNVRAEGAHVATSTEPLKVMNTKHAGQQSLHVRSDGRVFVTAGWDSKVRVYSAKTMKEVAVLKWHQVGCYAAALAEVGPAGDGEDAGRAAAKHDRAAPDLDNDQNDLKQQEDKTSTVVPKLVEISVRDKRIRQAKSAHWLAAGSKDGKVSLWDIF</sequence>
<evidence type="ECO:0000256" key="1">
    <source>
        <dbReference type="ARBA" id="ARBA00022574"/>
    </source>
</evidence>
<dbReference type="AlphaFoldDB" id="A0AA39XWD2"/>
<protein>
    <recommendedName>
        <fullName evidence="6">ASTRA-associated protein 1</fullName>
    </recommendedName>
</protein>
<evidence type="ECO:0000256" key="2">
    <source>
        <dbReference type="ARBA" id="ARBA00022737"/>
    </source>
</evidence>
<evidence type="ECO:0000256" key="4">
    <source>
        <dbReference type="ARBA" id="ARBA00037931"/>
    </source>
</evidence>
<dbReference type="InterPro" id="IPR015943">
    <property type="entry name" value="WD40/YVTN_repeat-like_dom_sf"/>
</dbReference>
<keyword evidence="10" id="KW-1185">Reference proteome</keyword>
<dbReference type="EMBL" id="JAULSV010000006">
    <property type="protein sequence ID" value="KAK0641489.1"/>
    <property type="molecule type" value="Genomic_DNA"/>
</dbReference>
<dbReference type="PROSITE" id="PS50294">
    <property type="entry name" value="WD_REPEATS_REGION"/>
    <property type="match status" value="1"/>
</dbReference>
<proteinExistence type="inferred from homology"/>
<comment type="function">
    <text evidence="3">Component of the ASTRA complex involved in chromatin remodeling.</text>
</comment>
<accession>A0AA39XWD2</accession>
<dbReference type="PANTHER" id="PTHR19854:SF1">
    <property type="entry name" value="GUANINE NUCLEOTIDE-BINDING PROTEIN SUBUNIT BETA-LIKE PROTEIN 1"/>
    <property type="match status" value="1"/>
</dbReference>
<feature type="repeat" description="WD" evidence="7">
    <location>
        <begin position="451"/>
        <end position="466"/>
    </location>
</feature>
<comment type="caution">
    <text evidence="9">The sequence shown here is derived from an EMBL/GenBank/DDBJ whole genome shotgun (WGS) entry which is preliminary data.</text>
</comment>
<feature type="compositionally biased region" description="Basic and acidic residues" evidence="8">
    <location>
        <begin position="396"/>
        <end position="409"/>
    </location>
</feature>
<keyword evidence="2" id="KW-0677">Repeat</keyword>
<feature type="region of interest" description="Disordered" evidence="8">
    <location>
        <begin position="392"/>
        <end position="425"/>
    </location>
</feature>
<dbReference type="SMART" id="SM00320">
    <property type="entry name" value="WD40"/>
    <property type="match status" value="5"/>
</dbReference>
<dbReference type="Gene3D" id="2.130.10.10">
    <property type="entry name" value="YVTN repeat-like/Quinoprotein amine dehydrogenase"/>
    <property type="match status" value="2"/>
</dbReference>
<organism evidence="9 10">
    <name type="scientific">Cercophora newfieldiana</name>
    <dbReference type="NCBI Taxonomy" id="92897"/>
    <lineage>
        <taxon>Eukaryota</taxon>
        <taxon>Fungi</taxon>
        <taxon>Dikarya</taxon>
        <taxon>Ascomycota</taxon>
        <taxon>Pezizomycotina</taxon>
        <taxon>Sordariomycetes</taxon>
        <taxon>Sordariomycetidae</taxon>
        <taxon>Sordariales</taxon>
        <taxon>Lasiosphaeriaceae</taxon>
        <taxon>Cercophora</taxon>
    </lineage>
</organism>
<dbReference type="SUPFAM" id="SSF50978">
    <property type="entry name" value="WD40 repeat-like"/>
    <property type="match status" value="1"/>
</dbReference>
<evidence type="ECO:0000256" key="5">
    <source>
        <dbReference type="ARBA" id="ARBA00038749"/>
    </source>
</evidence>
<evidence type="ECO:0000313" key="10">
    <source>
        <dbReference type="Proteomes" id="UP001174936"/>
    </source>
</evidence>
<gene>
    <name evidence="9" type="ORF">B0T16DRAFT_419916</name>
</gene>
<dbReference type="InterPro" id="IPR019775">
    <property type="entry name" value="WD40_repeat_CS"/>
</dbReference>
<keyword evidence="1 7" id="KW-0853">WD repeat</keyword>
<dbReference type="PROSITE" id="PS50082">
    <property type="entry name" value="WD_REPEATS_2"/>
    <property type="match status" value="2"/>
</dbReference>
<dbReference type="Proteomes" id="UP001174936">
    <property type="component" value="Unassembled WGS sequence"/>
</dbReference>
<comment type="similarity">
    <text evidence="4">Belongs to the WD repeat ASA1 family.</text>
</comment>
<evidence type="ECO:0000313" key="9">
    <source>
        <dbReference type="EMBL" id="KAK0641489.1"/>
    </source>
</evidence>
<evidence type="ECO:0000256" key="6">
    <source>
        <dbReference type="ARBA" id="ARBA00040563"/>
    </source>
</evidence>
<name>A0AA39XWD2_9PEZI</name>
<reference evidence="9" key="1">
    <citation type="submission" date="2023-06" db="EMBL/GenBank/DDBJ databases">
        <title>Genome-scale phylogeny and comparative genomics of the fungal order Sordariales.</title>
        <authorList>
            <consortium name="Lawrence Berkeley National Laboratory"/>
            <person name="Hensen N."/>
            <person name="Bonometti L."/>
            <person name="Westerberg I."/>
            <person name="Brannstrom I.O."/>
            <person name="Guillou S."/>
            <person name="Cros-Aarteil S."/>
            <person name="Calhoun S."/>
            <person name="Haridas S."/>
            <person name="Kuo A."/>
            <person name="Mondo S."/>
            <person name="Pangilinan J."/>
            <person name="Riley R."/>
            <person name="Labutti K."/>
            <person name="Andreopoulos B."/>
            <person name="Lipzen A."/>
            <person name="Chen C."/>
            <person name="Yanf M."/>
            <person name="Daum C."/>
            <person name="Ng V."/>
            <person name="Clum A."/>
            <person name="Steindorff A."/>
            <person name="Ohm R."/>
            <person name="Martin F."/>
            <person name="Silar P."/>
            <person name="Natvig D."/>
            <person name="Lalanne C."/>
            <person name="Gautier V."/>
            <person name="Ament-Velasquez S.L."/>
            <person name="Kruys A."/>
            <person name="Hutchinson M.I."/>
            <person name="Powell A.J."/>
            <person name="Barry K."/>
            <person name="Miller A.N."/>
            <person name="Grigoriev I.V."/>
            <person name="Debuchy R."/>
            <person name="Gladieux P."/>
            <person name="Thoren M.H."/>
            <person name="Johannesson H."/>
        </authorList>
    </citation>
    <scope>NUCLEOTIDE SEQUENCE</scope>
    <source>
        <strain evidence="9">SMH2532-1</strain>
    </source>
</reference>
<dbReference type="PROSITE" id="PS00678">
    <property type="entry name" value="WD_REPEATS_1"/>
    <property type="match status" value="2"/>
</dbReference>
<dbReference type="Pfam" id="PF00400">
    <property type="entry name" value="WD40"/>
    <property type="match status" value="4"/>
</dbReference>
<dbReference type="PANTHER" id="PTHR19854">
    <property type="entry name" value="TRANSDUCIN BETA-LIKE 3"/>
    <property type="match status" value="1"/>
</dbReference>
<evidence type="ECO:0000256" key="3">
    <source>
        <dbReference type="ARBA" id="ARBA00037338"/>
    </source>
</evidence>
<evidence type="ECO:0000256" key="8">
    <source>
        <dbReference type="SAM" id="MobiDB-lite"/>
    </source>
</evidence>
<feature type="compositionally biased region" description="Basic and acidic residues" evidence="8">
    <location>
        <begin position="416"/>
        <end position="425"/>
    </location>
</feature>
<dbReference type="InterPro" id="IPR036322">
    <property type="entry name" value="WD40_repeat_dom_sf"/>
</dbReference>
<comment type="subunit">
    <text evidence="5">Component of the ASTRA chromatin remodeling machinery complex.</text>
</comment>
<feature type="repeat" description="WD" evidence="7">
    <location>
        <begin position="14"/>
        <end position="47"/>
    </location>
</feature>
<evidence type="ECO:0000256" key="7">
    <source>
        <dbReference type="PROSITE-ProRule" id="PRU00221"/>
    </source>
</evidence>
<dbReference type="InterPro" id="IPR001680">
    <property type="entry name" value="WD40_rpt"/>
</dbReference>